<gene>
    <name evidence="2" type="ORF">KI387_041767</name>
</gene>
<reference evidence="2 3" key="1">
    <citation type="journal article" date="2021" name="Nat. Plants">
        <title>The Taxus genome provides insights into paclitaxel biosynthesis.</title>
        <authorList>
            <person name="Xiong X."/>
            <person name="Gou J."/>
            <person name="Liao Q."/>
            <person name="Li Y."/>
            <person name="Zhou Q."/>
            <person name="Bi G."/>
            <person name="Li C."/>
            <person name="Du R."/>
            <person name="Wang X."/>
            <person name="Sun T."/>
            <person name="Guo L."/>
            <person name="Liang H."/>
            <person name="Lu P."/>
            <person name="Wu Y."/>
            <person name="Zhang Z."/>
            <person name="Ro D.K."/>
            <person name="Shang Y."/>
            <person name="Huang S."/>
            <person name="Yan J."/>
        </authorList>
    </citation>
    <scope>NUCLEOTIDE SEQUENCE [LARGE SCALE GENOMIC DNA]</scope>
    <source>
        <strain evidence="2">Ta-2019</strain>
    </source>
</reference>
<comment type="caution">
    <text evidence="2">The sequence shown here is derived from an EMBL/GenBank/DDBJ whole genome shotgun (WGS) entry which is preliminary data.</text>
</comment>
<feature type="region of interest" description="Disordered" evidence="1">
    <location>
        <begin position="22"/>
        <end position="51"/>
    </location>
</feature>
<dbReference type="AlphaFoldDB" id="A0AA38C9D7"/>
<accession>A0AA38C9D7</accession>
<organism evidence="2 3">
    <name type="scientific">Taxus chinensis</name>
    <name type="common">Chinese yew</name>
    <name type="synonym">Taxus wallichiana var. chinensis</name>
    <dbReference type="NCBI Taxonomy" id="29808"/>
    <lineage>
        <taxon>Eukaryota</taxon>
        <taxon>Viridiplantae</taxon>
        <taxon>Streptophyta</taxon>
        <taxon>Embryophyta</taxon>
        <taxon>Tracheophyta</taxon>
        <taxon>Spermatophyta</taxon>
        <taxon>Pinopsida</taxon>
        <taxon>Pinidae</taxon>
        <taxon>Conifers II</taxon>
        <taxon>Cupressales</taxon>
        <taxon>Taxaceae</taxon>
        <taxon>Taxus</taxon>
    </lineage>
</organism>
<evidence type="ECO:0000256" key="1">
    <source>
        <dbReference type="SAM" id="MobiDB-lite"/>
    </source>
</evidence>
<dbReference type="Proteomes" id="UP000824469">
    <property type="component" value="Unassembled WGS sequence"/>
</dbReference>
<feature type="non-terminal residue" evidence="2">
    <location>
        <position position="51"/>
    </location>
</feature>
<proteinExistence type="predicted"/>
<keyword evidence="3" id="KW-1185">Reference proteome</keyword>
<dbReference type="EMBL" id="JAHRHJ020001809">
    <property type="protein sequence ID" value="KAH9293029.1"/>
    <property type="molecule type" value="Genomic_DNA"/>
</dbReference>
<feature type="compositionally biased region" description="Gly residues" evidence="1">
    <location>
        <begin position="41"/>
        <end position="51"/>
    </location>
</feature>
<feature type="non-terminal residue" evidence="2">
    <location>
        <position position="1"/>
    </location>
</feature>
<name>A0AA38C9D7_TAXCH</name>
<evidence type="ECO:0000313" key="3">
    <source>
        <dbReference type="Proteomes" id="UP000824469"/>
    </source>
</evidence>
<protein>
    <submittedName>
        <fullName evidence="2">Uncharacterized protein</fullName>
    </submittedName>
</protein>
<evidence type="ECO:0000313" key="2">
    <source>
        <dbReference type="EMBL" id="KAH9293029.1"/>
    </source>
</evidence>
<sequence>ISVGTSWEFFGEESWGWYKEGRTTTRKGEGQPRSPIWLGHRGNGGAEGGVA</sequence>